<keyword evidence="6 10" id="KW-1133">Transmembrane helix</keyword>
<reference evidence="11" key="1">
    <citation type="submission" date="2021-06" db="EMBL/GenBank/DDBJ databases">
        <authorList>
            <person name="Hodson N. C."/>
            <person name="Mongue J. A."/>
            <person name="Jaron S. K."/>
        </authorList>
    </citation>
    <scope>NUCLEOTIDE SEQUENCE</scope>
</reference>
<dbReference type="GO" id="GO:0034625">
    <property type="term" value="P:fatty acid elongation, monounsaturated fatty acid"/>
    <property type="evidence" value="ECO:0007669"/>
    <property type="project" value="TreeGrafter"/>
</dbReference>
<proteinExistence type="inferred from homology"/>
<comment type="similarity">
    <text evidence="10">Belongs to the ELO family.</text>
</comment>
<evidence type="ECO:0000256" key="7">
    <source>
        <dbReference type="ARBA" id="ARBA00023098"/>
    </source>
</evidence>
<dbReference type="EMBL" id="CAJVCH010571241">
    <property type="protein sequence ID" value="CAG7837010.1"/>
    <property type="molecule type" value="Genomic_DNA"/>
</dbReference>
<evidence type="ECO:0000256" key="2">
    <source>
        <dbReference type="ARBA" id="ARBA00022516"/>
    </source>
</evidence>
<keyword evidence="5 10" id="KW-0276">Fatty acid metabolism</keyword>
<organism evidence="11 12">
    <name type="scientific">Allacma fusca</name>
    <dbReference type="NCBI Taxonomy" id="39272"/>
    <lineage>
        <taxon>Eukaryota</taxon>
        <taxon>Metazoa</taxon>
        <taxon>Ecdysozoa</taxon>
        <taxon>Arthropoda</taxon>
        <taxon>Hexapoda</taxon>
        <taxon>Collembola</taxon>
        <taxon>Symphypleona</taxon>
        <taxon>Sminthuridae</taxon>
        <taxon>Allacma</taxon>
    </lineage>
</organism>
<keyword evidence="12" id="KW-1185">Reference proteome</keyword>
<sequence>MTTAFWCLMSTWSKVVELFDTGFVVLRKQRLIFLHWYHHTTVLLFAFYTFPSFDPANRWFIGMNYFIHGVMYSYYSLKAIGIKLPRNIPVTITSFQFLQMVVGVGVNIYTLALFWHGTDCSRQLDDVLVGLSMYFSYMILFGKFFYNSYVRKSIKTG</sequence>
<comment type="subcellular location">
    <subcellularLocation>
        <location evidence="1">Membrane</location>
        <topology evidence="1">Multi-pass membrane protein</topology>
    </subcellularLocation>
</comment>
<dbReference type="Proteomes" id="UP000708208">
    <property type="component" value="Unassembled WGS sequence"/>
</dbReference>
<keyword evidence="2 10" id="KW-0444">Lipid biosynthesis</keyword>
<dbReference type="InterPro" id="IPR030457">
    <property type="entry name" value="ELO_CS"/>
</dbReference>
<dbReference type="GO" id="GO:0030148">
    <property type="term" value="P:sphingolipid biosynthetic process"/>
    <property type="evidence" value="ECO:0007669"/>
    <property type="project" value="TreeGrafter"/>
</dbReference>
<evidence type="ECO:0000256" key="9">
    <source>
        <dbReference type="ARBA" id="ARBA00023160"/>
    </source>
</evidence>
<evidence type="ECO:0000256" key="4">
    <source>
        <dbReference type="ARBA" id="ARBA00022692"/>
    </source>
</evidence>
<keyword evidence="7 10" id="KW-0443">Lipid metabolism</keyword>
<dbReference type="OrthoDB" id="10259681at2759"/>
<feature type="transmembrane region" description="Helical" evidence="10">
    <location>
        <begin position="36"/>
        <end position="53"/>
    </location>
</feature>
<keyword evidence="3 10" id="KW-0808">Transferase</keyword>
<evidence type="ECO:0000313" key="11">
    <source>
        <dbReference type="EMBL" id="CAG7837010.1"/>
    </source>
</evidence>
<name>A0A8J2LRZ2_9HEXA</name>
<dbReference type="GO" id="GO:0005789">
    <property type="term" value="C:endoplasmic reticulum membrane"/>
    <property type="evidence" value="ECO:0007669"/>
    <property type="project" value="TreeGrafter"/>
</dbReference>
<comment type="caution">
    <text evidence="11">The sequence shown here is derived from an EMBL/GenBank/DDBJ whole genome shotgun (WGS) entry which is preliminary data.</text>
</comment>
<dbReference type="Pfam" id="PF01151">
    <property type="entry name" value="ELO"/>
    <property type="match status" value="1"/>
</dbReference>
<dbReference type="PROSITE" id="PS01188">
    <property type="entry name" value="ELO"/>
    <property type="match status" value="1"/>
</dbReference>
<dbReference type="PANTHER" id="PTHR11157:SF17">
    <property type="entry name" value="ELONGATION OF VERY LONG CHAIN FATTY ACIDS PROTEIN 6"/>
    <property type="match status" value="1"/>
</dbReference>
<evidence type="ECO:0000256" key="3">
    <source>
        <dbReference type="ARBA" id="ARBA00022679"/>
    </source>
</evidence>
<accession>A0A8J2LRZ2</accession>
<feature type="transmembrane region" description="Helical" evidence="10">
    <location>
        <begin position="97"/>
        <end position="115"/>
    </location>
</feature>
<dbReference type="GO" id="GO:0034626">
    <property type="term" value="P:fatty acid elongation, polyunsaturated fatty acid"/>
    <property type="evidence" value="ECO:0007669"/>
    <property type="project" value="TreeGrafter"/>
</dbReference>
<evidence type="ECO:0000256" key="8">
    <source>
        <dbReference type="ARBA" id="ARBA00023136"/>
    </source>
</evidence>
<feature type="transmembrane region" description="Helical" evidence="10">
    <location>
        <begin position="59"/>
        <end position="77"/>
    </location>
</feature>
<feature type="transmembrane region" description="Helical" evidence="10">
    <location>
        <begin position="127"/>
        <end position="146"/>
    </location>
</feature>
<evidence type="ECO:0000256" key="1">
    <source>
        <dbReference type="ARBA" id="ARBA00004141"/>
    </source>
</evidence>
<dbReference type="AlphaFoldDB" id="A0A8J2LRZ2"/>
<dbReference type="EC" id="2.3.1.199" evidence="10"/>
<keyword evidence="9 10" id="KW-0275">Fatty acid biosynthesis</keyword>
<evidence type="ECO:0000256" key="5">
    <source>
        <dbReference type="ARBA" id="ARBA00022832"/>
    </source>
</evidence>
<dbReference type="GO" id="GO:0019367">
    <property type="term" value="P:fatty acid elongation, saturated fatty acid"/>
    <property type="evidence" value="ECO:0007669"/>
    <property type="project" value="TreeGrafter"/>
</dbReference>
<dbReference type="InterPro" id="IPR002076">
    <property type="entry name" value="ELO_fam"/>
</dbReference>
<dbReference type="PANTHER" id="PTHR11157">
    <property type="entry name" value="FATTY ACID ACYL TRANSFERASE-RELATED"/>
    <property type="match status" value="1"/>
</dbReference>
<evidence type="ECO:0000313" key="12">
    <source>
        <dbReference type="Proteomes" id="UP000708208"/>
    </source>
</evidence>
<keyword evidence="8 10" id="KW-0472">Membrane</keyword>
<protein>
    <recommendedName>
        <fullName evidence="10">Elongation of very long chain fatty acids protein</fullName>
        <ecNumber evidence="10">2.3.1.199</ecNumber>
    </recommendedName>
    <alternativeName>
        <fullName evidence="10">Very-long-chain 3-oxoacyl-CoA synthase</fullName>
    </alternativeName>
</protein>
<evidence type="ECO:0000256" key="10">
    <source>
        <dbReference type="RuleBase" id="RU361115"/>
    </source>
</evidence>
<comment type="caution">
    <text evidence="10">Lacks conserved residue(s) required for the propagation of feature annotation.</text>
</comment>
<keyword evidence="4 10" id="KW-0812">Transmembrane</keyword>
<evidence type="ECO:0000256" key="6">
    <source>
        <dbReference type="ARBA" id="ARBA00022989"/>
    </source>
</evidence>
<gene>
    <name evidence="11" type="ORF">AFUS01_LOCUS46189</name>
</gene>
<dbReference type="GO" id="GO:0009922">
    <property type="term" value="F:fatty acid elongase activity"/>
    <property type="evidence" value="ECO:0007669"/>
    <property type="project" value="UniProtKB-EC"/>
</dbReference>
<comment type="catalytic activity">
    <reaction evidence="10">
        <text>a very-long-chain acyl-CoA + malonyl-CoA + H(+) = a very-long-chain 3-oxoacyl-CoA + CO2 + CoA</text>
        <dbReference type="Rhea" id="RHEA:32727"/>
        <dbReference type="ChEBI" id="CHEBI:15378"/>
        <dbReference type="ChEBI" id="CHEBI:16526"/>
        <dbReference type="ChEBI" id="CHEBI:57287"/>
        <dbReference type="ChEBI" id="CHEBI:57384"/>
        <dbReference type="ChEBI" id="CHEBI:90725"/>
        <dbReference type="ChEBI" id="CHEBI:90736"/>
        <dbReference type="EC" id="2.3.1.199"/>
    </reaction>
</comment>
<dbReference type="GO" id="GO:0042761">
    <property type="term" value="P:very long-chain fatty acid biosynthetic process"/>
    <property type="evidence" value="ECO:0007669"/>
    <property type="project" value="TreeGrafter"/>
</dbReference>